<feature type="region of interest" description="Disordered" evidence="8">
    <location>
        <begin position="147"/>
        <end position="232"/>
    </location>
</feature>
<feature type="compositionally biased region" description="Polar residues" evidence="8">
    <location>
        <begin position="1177"/>
        <end position="1186"/>
    </location>
</feature>
<feature type="binding site" evidence="6">
    <location>
        <position position="997"/>
    </location>
    <ligand>
        <name>Zn(2+)</name>
        <dbReference type="ChEBI" id="CHEBI:29105"/>
        <label>1</label>
    </ligand>
</feature>
<feature type="compositionally biased region" description="Low complexity" evidence="8">
    <location>
        <begin position="195"/>
        <end position="204"/>
    </location>
</feature>
<protein>
    <recommendedName>
        <fullName evidence="7">Phosphodiesterase</fullName>
        <ecNumber evidence="7">3.1.4.-</ecNumber>
    </recommendedName>
</protein>
<feature type="active site" description="Proton donor" evidence="4">
    <location>
        <position position="839"/>
    </location>
</feature>
<proteinExistence type="inferred from homology"/>
<dbReference type="PANTHER" id="PTHR11347">
    <property type="entry name" value="CYCLIC NUCLEOTIDE PHOSPHODIESTERASE"/>
    <property type="match status" value="1"/>
</dbReference>
<accession>A0A820L510</accession>
<evidence type="ECO:0000256" key="3">
    <source>
        <dbReference type="ARBA" id="ARBA00023149"/>
    </source>
</evidence>
<sequence length="1201" mass="132921">MSLEVDTDPESSSSTSSSRPHFLIVPSFNPERRHSWGNVASRPSHRNHTATSAITITNNADSIESYPTFLYTSLPFPITTMLTKYSHPPPPVISITRSSSSSDVLATTIRPLVTRNKNKVLSPSYPQSPTSFSSPTTRSFPFRCCGARKRSNQIPSVEQASTTGYTRRKSSTPNLSSRPHSTSLNQNHRNAHPKTTTTTTTTTTASAITNSTKPAKKRRRRGGMASTCASCISSNNSRRQSSIAEDITTIPIRSSPNLSSRTPPLLIRLGRIILRRRTPTNANHSRNTKINNKTRPILPTLFLPRYYNCRYHHRHRDHYSLLMTTLTVYFASSSKLPSSSSIPATTAIASNTIIQTMQNSTPLTTTATPSSIAVQTSTSFTQTMPTGGVLTKRNKTFFERFNETPSLALTSNSQTPPHNQQNNHHHQQQQQQQQQQSQQNQQSTDAGNSSTDQPSRLRRRFTFRRSLRQSVRNKRVDIDGGISFDVDGSSSPHGALNAHHSTSSSPSQNQQHGSTNANAPNKANTTASSSGGMHRRESFLYKYDSDNDLSPKCISRNPSIGSELHQDDMIVTPFAQLLASLKNVRKNFVDLTHIPPERAKRSSQLGCAQAASSNVTKVTAMSTAAATSDDNSVSQAIATLEELDWCLEQLETMQTHKSVSDLASLKFKRMLNKELSHFAENNKSGAQISDYLYSTYTDKKEPDVDLSQTISSPRGLPNDESNTIIKSRTTDTSISTSTLMGQITGLQPPTSLLPRKDSIPELGVQTFHTDELRSLMSHIDDWGLDTFRIEDLSGQRPLTAITYKIFQERFLLRTYAIEPHTLISYLLTLEDHYQQVPYHNKAHGADVCQSMHVLLNASALDGVFTELEIMSAIFASAVHDVDHPGVTNQFLINTRNDLAIMYNDESVLENHHLAVAFKLLQADERNIFSNLAAKQIKTLRKMVIDMVLATDMSKHMKLLADLKTMVESKKVTGNNIIMLESYDDRIQVLQNMIHCADLSNPTKPLDIYIKWTDRIMEEFWRQGDKERDLGLEISPMCDRHVASVEKHQVGFIEFIVHPLWETWADLVYPDASAILETLEQNRDWYQARLSPPSSSSSSTTTGNLSNSPTNIHIVSVHHQDSIQPLSSSSSSSPPMSSDILTSTSIHSTILNANSAGDQLIPTSLSPSPSMSSTSRTIATAGTSPTSGNGGEFHMTVTPATS</sequence>
<evidence type="ECO:0000256" key="2">
    <source>
        <dbReference type="ARBA" id="ARBA00022801"/>
    </source>
</evidence>
<dbReference type="Pfam" id="PF00233">
    <property type="entry name" value="PDEase_I"/>
    <property type="match status" value="1"/>
</dbReference>
<dbReference type="PRINTS" id="PR00387">
    <property type="entry name" value="PDIESTERASE1"/>
</dbReference>
<evidence type="ECO:0000259" key="9">
    <source>
        <dbReference type="PROSITE" id="PS51845"/>
    </source>
</evidence>
<evidence type="ECO:0000256" key="5">
    <source>
        <dbReference type="PIRSR" id="PIRSR623088-2"/>
    </source>
</evidence>
<feature type="binding site" evidence="6">
    <location>
        <position position="843"/>
    </location>
    <ligand>
        <name>Zn(2+)</name>
        <dbReference type="ChEBI" id="CHEBI:29105"/>
        <label>1</label>
    </ligand>
</feature>
<gene>
    <name evidence="10" type="ORF">TSG867_LOCUS9827</name>
</gene>
<feature type="compositionally biased region" description="Low complexity" evidence="8">
    <location>
        <begin position="1090"/>
        <end position="1109"/>
    </location>
</feature>
<feature type="compositionally biased region" description="Low complexity" evidence="8">
    <location>
        <begin position="411"/>
        <end position="444"/>
    </location>
</feature>
<feature type="binding site" evidence="5">
    <location>
        <position position="997"/>
    </location>
    <ligand>
        <name>AMP</name>
        <dbReference type="ChEBI" id="CHEBI:456215"/>
    </ligand>
</feature>
<dbReference type="GO" id="GO:0004114">
    <property type="term" value="F:3',5'-cyclic-nucleotide phosphodiesterase activity"/>
    <property type="evidence" value="ECO:0007669"/>
    <property type="project" value="InterPro"/>
</dbReference>
<feature type="compositionally biased region" description="Low complexity" evidence="8">
    <location>
        <begin position="1163"/>
        <end position="1176"/>
    </location>
</feature>
<dbReference type="FunFam" id="1.10.1300.10:FF:000001">
    <property type="entry name" value="Phosphodiesterase"/>
    <property type="match status" value="1"/>
</dbReference>
<feature type="binding site" evidence="6">
    <location>
        <position position="880"/>
    </location>
    <ligand>
        <name>Zn(2+)</name>
        <dbReference type="ChEBI" id="CHEBI:29105"/>
        <label>2</label>
    </ligand>
</feature>
<evidence type="ECO:0000313" key="10">
    <source>
        <dbReference type="EMBL" id="CAF4355268.1"/>
    </source>
</evidence>
<comment type="cofactor">
    <cofactor evidence="7">
        <name>a divalent metal cation</name>
        <dbReference type="ChEBI" id="CHEBI:60240"/>
    </cofactor>
    <text evidence="7">Binds 2 divalent metal cations per subunit. Site 1 may preferentially bind zinc ions, while site 2 has a preference for magnesium and/or manganese ions.</text>
</comment>
<dbReference type="Proteomes" id="UP000663862">
    <property type="component" value="Unassembled WGS sequence"/>
</dbReference>
<organism evidence="10 11">
    <name type="scientific">Rotaria socialis</name>
    <dbReference type="NCBI Taxonomy" id="392032"/>
    <lineage>
        <taxon>Eukaryota</taxon>
        <taxon>Metazoa</taxon>
        <taxon>Spiralia</taxon>
        <taxon>Gnathifera</taxon>
        <taxon>Rotifera</taxon>
        <taxon>Eurotatoria</taxon>
        <taxon>Bdelloidea</taxon>
        <taxon>Philodinida</taxon>
        <taxon>Philodinidae</taxon>
        <taxon>Rotaria</taxon>
    </lineage>
</organism>
<dbReference type="InterPro" id="IPR002073">
    <property type="entry name" value="PDEase_catalytic_dom"/>
</dbReference>
<feature type="region of interest" description="Disordered" evidence="8">
    <location>
        <begin position="1"/>
        <end position="23"/>
    </location>
</feature>
<dbReference type="GO" id="GO:0046872">
    <property type="term" value="F:metal ion binding"/>
    <property type="evidence" value="ECO:0007669"/>
    <property type="project" value="UniProtKB-KW"/>
</dbReference>
<keyword evidence="2 7" id="KW-0378">Hydrolase</keyword>
<dbReference type="GO" id="GO:0007165">
    <property type="term" value="P:signal transduction"/>
    <property type="evidence" value="ECO:0007669"/>
    <property type="project" value="InterPro"/>
</dbReference>
<comment type="similarity">
    <text evidence="7">Belongs to the cyclic nucleotide phosphodiesterase family.</text>
</comment>
<dbReference type="PROSITE" id="PS51845">
    <property type="entry name" value="PDEASE_I_2"/>
    <property type="match status" value="1"/>
</dbReference>
<feature type="compositionally biased region" description="Polar residues" evidence="8">
    <location>
        <begin position="445"/>
        <end position="454"/>
    </location>
</feature>
<name>A0A820L510_9BILA</name>
<dbReference type="Pfam" id="PF18100">
    <property type="entry name" value="PDE4_UCR"/>
    <property type="match status" value="1"/>
</dbReference>
<dbReference type="Gene3D" id="1.10.1300.10">
    <property type="entry name" value="3'5'-cyclic nucleotide phosphodiesterase, catalytic domain"/>
    <property type="match status" value="1"/>
</dbReference>
<evidence type="ECO:0000256" key="1">
    <source>
        <dbReference type="ARBA" id="ARBA00022723"/>
    </source>
</evidence>
<feature type="region of interest" description="Disordered" evidence="8">
    <location>
        <begin position="1163"/>
        <end position="1201"/>
    </location>
</feature>
<feature type="binding site" evidence="5">
    <location>
        <begin position="839"/>
        <end position="843"/>
    </location>
    <ligand>
        <name>AMP</name>
        <dbReference type="ChEBI" id="CHEBI:456215"/>
    </ligand>
</feature>
<keyword evidence="3" id="KW-0114">cAMP</keyword>
<feature type="binding site" evidence="6">
    <location>
        <position position="879"/>
    </location>
    <ligand>
        <name>Zn(2+)</name>
        <dbReference type="ChEBI" id="CHEBI:29105"/>
        <label>1</label>
    </ligand>
</feature>
<feature type="binding site" evidence="5">
    <location>
        <position position="880"/>
    </location>
    <ligand>
        <name>AMP</name>
        <dbReference type="ChEBI" id="CHEBI:456215"/>
    </ligand>
</feature>
<dbReference type="InterPro" id="IPR023088">
    <property type="entry name" value="PDEase"/>
</dbReference>
<evidence type="ECO:0000256" key="4">
    <source>
        <dbReference type="PIRSR" id="PIRSR623088-1"/>
    </source>
</evidence>
<evidence type="ECO:0000256" key="8">
    <source>
        <dbReference type="SAM" id="MobiDB-lite"/>
    </source>
</evidence>
<feature type="compositionally biased region" description="Low complexity" evidence="8">
    <location>
        <begin position="514"/>
        <end position="530"/>
    </location>
</feature>
<dbReference type="AlphaFoldDB" id="A0A820L510"/>
<evidence type="ECO:0000313" key="11">
    <source>
        <dbReference type="Proteomes" id="UP000663862"/>
    </source>
</evidence>
<dbReference type="InterPro" id="IPR040844">
    <property type="entry name" value="PDE4_UCR"/>
</dbReference>
<keyword evidence="1 6" id="KW-0479">Metal-binding</keyword>
<feature type="region of interest" description="Disordered" evidence="8">
    <location>
        <begin position="405"/>
        <end position="534"/>
    </location>
</feature>
<feature type="domain" description="PDEase" evidence="9">
    <location>
        <begin position="760"/>
        <end position="1092"/>
    </location>
</feature>
<dbReference type="InterPro" id="IPR023174">
    <property type="entry name" value="PDEase_CS"/>
</dbReference>
<dbReference type="SUPFAM" id="SSF109604">
    <property type="entry name" value="HD-domain/PDEase-like"/>
    <property type="match status" value="1"/>
</dbReference>
<feature type="compositionally biased region" description="Basic residues" evidence="8">
    <location>
        <begin position="456"/>
        <end position="473"/>
    </location>
</feature>
<comment type="caution">
    <text evidence="10">The sequence shown here is derived from an EMBL/GenBank/DDBJ whole genome shotgun (WGS) entry which is preliminary data.</text>
</comment>
<reference evidence="10" key="1">
    <citation type="submission" date="2021-02" db="EMBL/GenBank/DDBJ databases">
        <authorList>
            <person name="Nowell W R."/>
        </authorList>
    </citation>
    <scope>NUCLEOTIDE SEQUENCE</scope>
</reference>
<dbReference type="InterPro" id="IPR036971">
    <property type="entry name" value="PDEase_catalytic_dom_sf"/>
</dbReference>
<feature type="binding site" evidence="5">
    <location>
        <position position="1048"/>
    </location>
    <ligand>
        <name>AMP</name>
        <dbReference type="ChEBI" id="CHEBI:456215"/>
    </ligand>
</feature>
<dbReference type="EMBL" id="CAJOBQ010000438">
    <property type="protein sequence ID" value="CAF4355268.1"/>
    <property type="molecule type" value="Genomic_DNA"/>
</dbReference>
<evidence type="ECO:0000256" key="6">
    <source>
        <dbReference type="PIRSR" id="PIRSR623088-3"/>
    </source>
</evidence>
<dbReference type="EC" id="3.1.4.-" evidence="7"/>
<dbReference type="PROSITE" id="PS00126">
    <property type="entry name" value="PDEASE_I_1"/>
    <property type="match status" value="1"/>
</dbReference>
<evidence type="ECO:0000256" key="7">
    <source>
        <dbReference type="RuleBase" id="RU363067"/>
    </source>
</evidence>
<feature type="binding site" evidence="6">
    <location>
        <position position="880"/>
    </location>
    <ligand>
        <name>Zn(2+)</name>
        <dbReference type="ChEBI" id="CHEBI:29105"/>
        <label>1</label>
    </ligand>
</feature>
<feature type="compositionally biased region" description="Polar residues" evidence="8">
    <location>
        <begin position="499"/>
        <end position="513"/>
    </location>
</feature>
<feature type="compositionally biased region" description="Polar residues" evidence="8">
    <location>
        <begin position="152"/>
        <end position="188"/>
    </location>
</feature>
<feature type="region of interest" description="Disordered" evidence="8">
    <location>
        <begin position="1087"/>
        <end position="1109"/>
    </location>
</feature>